<feature type="region of interest" description="Disordered" evidence="2">
    <location>
        <begin position="571"/>
        <end position="637"/>
    </location>
</feature>
<proteinExistence type="predicted"/>
<dbReference type="PANTHER" id="PTHR47820">
    <property type="entry name" value="BNAC05G24000D PROTEIN"/>
    <property type="match status" value="1"/>
</dbReference>
<feature type="region of interest" description="Disordered" evidence="2">
    <location>
        <begin position="342"/>
        <end position="364"/>
    </location>
</feature>
<dbReference type="AlphaFoldDB" id="A0AAW2PCH6"/>
<feature type="compositionally biased region" description="Acidic residues" evidence="2">
    <location>
        <begin position="547"/>
        <end position="559"/>
    </location>
</feature>
<evidence type="ECO:0000259" key="3">
    <source>
        <dbReference type="PROSITE" id="PS50089"/>
    </source>
</evidence>
<dbReference type="Gene3D" id="3.30.40.10">
    <property type="entry name" value="Zinc/RING finger domain, C3HC4 (zinc finger)"/>
    <property type="match status" value="1"/>
</dbReference>
<keyword evidence="1" id="KW-0862">Zinc</keyword>
<evidence type="ECO:0000313" key="4">
    <source>
        <dbReference type="EMBL" id="KAL0352628.1"/>
    </source>
</evidence>
<dbReference type="EMBL" id="JACGWK010000005">
    <property type="protein sequence ID" value="KAL0352628.1"/>
    <property type="molecule type" value="Genomic_DNA"/>
</dbReference>
<feature type="region of interest" description="Disordered" evidence="2">
    <location>
        <begin position="1"/>
        <end position="35"/>
    </location>
</feature>
<sequence length="733" mass="83550">MFLSVDHPHRSTINKVRGSTSPTQSESFVEVPNSGGVSSLVQKWRGFEAEAKCCSSRSSSANLYGLQDNDQDDPFGGWESDRTAFSGPPSSRSRDSDAAESERLRVADIIKKLTEERFNDVGSDSPPRVRTSFEQSEQRCFTPLLSSPRIRGRQAYNDLLMQMERDRRKELEGLVGRKAVSKFSHRGRIQAMLRIRFLRRSIEARDAWHSNTTSSESHKPVQPQPALVHFRVRVGTRAQNGSVHSGSCRKDTTSAEPNLYSANQQEKEIEFREVTNSKRCHRVRADDIQDSEDSVTSKQQDANHCSHEVNENIEQNVHISHSYENTHFDESPFSKLMRQETNWESSNHSLGESAETAGTSHNTETNSVDITKSIHNIDINIYNEVKESTNQQIVKTNYDLTSDYDHHQGFLEKAESPSNQHLVETDTYWVSDVSHPEVGWEELHSDYQQLSANNRDWIEEVSRPRSDWEGLRQERYREMLDPFLDNEEIRLLLGRRSVSTFLSSGLREKIDQVIISRAQGQETLKNNQRREEKQLPEREQTVTSEEREGEDGEDEQDEEGEAYGNYFNEYEEAESSVEQRCNESDDYTDHIRTSPPASWPQNQGHESSNHSYQVESPSAQQSSSNLYSQDNGHKSSYRNHPAIMKLQRSIKKEVAAALSHSDRKHGRRNSEKKVASGGRCCICCKVQVDCLLYRCGHMCTCYKCGHELQSSSGKCPICTAPILDVVPTYSNHS</sequence>
<feature type="domain" description="RING-type" evidence="3">
    <location>
        <begin position="680"/>
        <end position="719"/>
    </location>
</feature>
<feature type="compositionally biased region" description="Polar residues" evidence="2">
    <location>
        <begin position="595"/>
        <end position="630"/>
    </location>
</feature>
<accession>A0AAW2PCH6</accession>
<dbReference type="PROSITE" id="PS50089">
    <property type="entry name" value="ZF_RING_2"/>
    <property type="match status" value="1"/>
</dbReference>
<evidence type="ECO:0000256" key="1">
    <source>
        <dbReference type="PROSITE-ProRule" id="PRU00175"/>
    </source>
</evidence>
<feature type="compositionally biased region" description="Basic and acidic residues" evidence="2">
    <location>
        <begin position="528"/>
        <end position="546"/>
    </location>
</feature>
<gene>
    <name evidence="4" type="ORF">Sangu_0844100</name>
</gene>
<protein>
    <recommendedName>
        <fullName evidence="3">RING-type domain-containing protein</fullName>
    </recommendedName>
</protein>
<name>A0AAW2PCH6_9LAMI</name>
<reference evidence="4" key="2">
    <citation type="journal article" date="2024" name="Plant">
        <title>Genomic evolution and insights into agronomic trait innovations of Sesamum species.</title>
        <authorList>
            <person name="Miao H."/>
            <person name="Wang L."/>
            <person name="Qu L."/>
            <person name="Liu H."/>
            <person name="Sun Y."/>
            <person name="Le M."/>
            <person name="Wang Q."/>
            <person name="Wei S."/>
            <person name="Zheng Y."/>
            <person name="Lin W."/>
            <person name="Duan Y."/>
            <person name="Cao H."/>
            <person name="Xiong S."/>
            <person name="Wang X."/>
            <person name="Wei L."/>
            <person name="Li C."/>
            <person name="Ma Q."/>
            <person name="Ju M."/>
            <person name="Zhao R."/>
            <person name="Li G."/>
            <person name="Mu C."/>
            <person name="Tian Q."/>
            <person name="Mei H."/>
            <person name="Zhang T."/>
            <person name="Gao T."/>
            <person name="Zhang H."/>
        </authorList>
    </citation>
    <scope>NUCLEOTIDE SEQUENCE</scope>
    <source>
        <strain evidence="4">G01</strain>
    </source>
</reference>
<feature type="region of interest" description="Disordered" evidence="2">
    <location>
        <begin position="62"/>
        <end position="101"/>
    </location>
</feature>
<dbReference type="SUPFAM" id="SSF57850">
    <property type="entry name" value="RING/U-box"/>
    <property type="match status" value="1"/>
</dbReference>
<dbReference type="Pfam" id="PF13920">
    <property type="entry name" value="zf-C3HC4_3"/>
    <property type="match status" value="1"/>
</dbReference>
<evidence type="ECO:0000256" key="2">
    <source>
        <dbReference type="SAM" id="MobiDB-lite"/>
    </source>
</evidence>
<dbReference type="CDD" id="cd16647">
    <property type="entry name" value="mRING-HC-C3HC5_NEU1"/>
    <property type="match status" value="1"/>
</dbReference>
<dbReference type="PANTHER" id="PTHR47820:SF3">
    <property type="entry name" value="OS07G0499800 PROTEIN"/>
    <property type="match status" value="1"/>
</dbReference>
<keyword evidence="1" id="KW-0863">Zinc-finger</keyword>
<dbReference type="InterPro" id="IPR013083">
    <property type="entry name" value="Znf_RING/FYVE/PHD"/>
</dbReference>
<comment type="caution">
    <text evidence="4">The sequence shown here is derived from an EMBL/GenBank/DDBJ whole genome shotgun (WGS) entry which is preliminary data.</text>
</comment>
<feature type="compositionally biased region" description="Basic and acidic residues" evidence="2">
    <location>
        <begin position="92"/>
        <end position="101"/>
    </location>
</feature>
<reference evidence="4" key="1">
    <citation type="submission" date="2020-06" db="EMBL/GenBank/DDBJ databases">
        <authorList>
            <person name="Li T."/>
            <person name="Hu X."/>
            <person name="Zhang T."/>
            <person name="Song X."/>
            <person name="Zhang H."/>
            <person name="Dai N."/>
            <person name="Sheng W."/>
            <person name="Hou X."/>
            <person name="Wei L."/>
        </authorList>
    </citation>
    <scope>NUCLEOTIDE SEQUENCE</scope>
    <source>
        <strain evidence="4">G01</strain>
        <tissue evidence="4">Leaf</tissue>
    </source>
</reference>
<dbReference type="InterPro" id="IPR001841">
    <property type="entry name" value="Znf_RING"/>
</dbReference>
<organism evidence="4">
    <name type="scientific">Sesamum angustifolium</name>
    <dbReference type="NCBI Taxonomy" id="2727405"/>
    <lineage>
        <taxon>Eukaryota</taxon>
        <taxon>Viridiplantae</taxon>
        <taxon>Streptophyta</taxon>
        <taxon>Embryophyta</taxon>
        <taxon>Tracheophyta</taxon>
        <taxon>Spermatophyta</taxon>
        <taxon>Magnoliopsida</taxon>
        <taxon>eudicotyledons</taxon>
        <taxon>Gunneridae</taxon>
        <taxon>Pentapetalae</taxon>
        <taxon>asterids</taxon>
        <taxon>lamiids</taxon>
        <taxon>Lamiales</taxon>
        <taxon>Pedaliaceae</taxon>
        <taxon>Sesamum</taxon>
    </lineage>
</organism>
<feature type="region of interest" description="Disordered" evidence="2">
    <location>
        <begin position="524"/>
        <end position="559"/>
    </location>
</feature>
<dbReference type="GO" id="GO:0008270">
    <property type="term" value="F:zinc ion binding"/>
    <property type="evidence" value="ECO:0007669"/>
    <property type="project" value="UniProtKB-KW"/>
</dbReference>
<feature type="compositionally biased region" description="Basic and acidic residues" evidence="2">
    <location>
        <begin position="580"/>
        <end position="592"/>
    </location>
</feature>
<feature type="compositionally biased region" description="Polar residues" evidence="2">
    <location>
        <begin position="11"/>
        <end position="27"/>
    </location>
</feature>
<keyword evidence="1" id="KW-0479">Metal-binding</keyword>